<evidence type="ECO:0000256" key="4">
    <source>
        <dbReference type="ARBA" id="ARBA00022475"/>
    </source>
</evidence>
<dbReference type="GO" id="GO:0033214">
    <property type="term" value="P:siderophore-iron import into cell"/>
    <property type="evidence" value="ECO:0007669"/>
    <property type="project" value="TreeGrafter"/>
</dbReference>
<comment type="caution">
    <text evidence="9">The sequence shown here is derived from an EMBL/GenBank/DDBJ whole genome shotgun (WGS) entry which is preliminary data.</text>
</comment>
<evidence type="ECO:0000256" key="3">
    <source>
        <dbReference type="ARBA" id="ARBA00022448"/>
    </source>
</evidence>
<evidence type="ECO:0000256" key="6">
    <source>
        <dbReference type="ARBA" id="ARBA00022989"/>
    </source>
</evidence>
<evidence type="ECO:0000256" key="8">
    <source>
        <dbReference type="SAM" id="Phobius"/>
    </source>
</evidence>
<comment type="similarity">
    <text evidence="2">Belongs to the binding-protein-dependent transport system permease family. FecCD subfamily.</text>
</comment>
<sequence>MGRLALALVGLAVLASASLVVGVGDLDLRGLVTGGADAETLRLLAVSRIPRTVAVILAGASMGIAAVIMQMLFRNRFVEPTTSGGAEAASLGLLAVALLAPDLPVMGKMLVAALFSLAGTALFLLLVDRLPVRSTLIVPLLGIMLGKVIEAVTTFFAYRYDLLQSLAAWTNGDFSGVLRGRYELLWVAAALTALAYLAADRFTVAGLGESFTTNLGLNYRRIVTLGLAVVSLVTAATVVTVGTVPFLGLIVANLVSMLAGDNLRRSMPWIALAGAAFLLASDILGRLVRFPYEVPVGTVVGVVGSGIFLVLLLGRRARFG</sequence>
<dbReference type="AlphaFoldDB" id="A0A964T1U5"/>
<feature type="transmembrane region" description="Helical" evidence="8">
    <location>
        <begin position="184"/>
        <end position="202"/>
    </location>
</feature>
<dbReference type="PANTHER" id="PTHR30472">
    <property type="entry name" value="FERRIC ENTEROBACTIN TRANSPORT SYSTEM PERMEASE PROTEIN"/>
    <property type="match status" value="1"/>
</dbReference>
<dbReference type="EMBL" id="SPKJ01000006">
    <property type="protein sequence ID" value="MYZ46785.1"/>
    <property type="molecule type" value="Genomic_DNA"/>
</dbReference>
<proteinExistence type="inferred from homology"/>
<keyword evidence="5 8" id="KW-0812">Transmembrane</keyword>
<accession>A0A964T1U5</accession>
<evidence type="ECO:0000256" key="7">
    <source>
        <dbReference type="ARBA" id="ARBA00023136"/>
    </source>
</evidence>
<feature type="transmembrane region" description="Helical" evidence="8">
    <location>
        <begin position="53"/>
        <end position="73"/>
    </location>
</feature>
<keyword evidence="10" id="KW-1185">Reference proteome</keyword>
<keyword evidence="3" id="KW-0813">Transport</keyword>
<feature type="transmembrane region" description="Helical" evidence="8">
    <location>
        <begin position="294"/>
        <end position="314"/>
    </location>
</feature>
<evidence type="ECO:0000256" key="1">
    <source>
        <dbReference type="ARBA" id="ARBA00004651"/>
    </source>
</evidence>
<evidence type="ECO:0000313" key="10">
    <source>
        <dbReference type="Proteomes" id="UP000773614"/>
    </source>
</evidence>
<protein>
    <submittedName>
        <fullName evidence="9">ABC transporter permease</fullName>
    </submittedName>
</protein>
<dbReference type="InterPro" id="IPR037294">
    <property type="entry name" value="ABC_BtuC-like"/>
</dbReference>
<keyword evidence="7 8" id="KW-0472">Membrane</keyword>
<dbReference type="SUPFAM" id="SSF81345">
    <property type="entry name" value="ABC transporter involved in vitamin B12 uptake, BtuC"/>
    <property type="match status" value="1"/>
</dbReference>
<evidence type="ECO:0000256" key="5">
    <source>
        <dbReference type="ARBA" id="ARBA00022692"/>
    </source>
</evidence>
<evidence type="ECO:0000313" key="9">
    <source>
        <dbReference type="EMBL" id="MYZ46785.1"/>
    </source>
</evidence>
<name>A0A964T1U5_9HYPH</name>
<dbReference type="RefSeq" id="WP_161139185.1">
    <property type="nucleotide sequence ID" value="NZ_SPKJ01000006.1"/>
</dbReference>
<comment type="subcellular location">
    <subcellularLocation>
        <location evidence="1">Cell membrane</location>
        <topology evidence="1">Multi-pass membrane protein</topology>
    </subcellularLocation>
</comment>
<dbReference type="GO" id="GO:0005886">
    <property type="term" value="C:plasma membrane"/>
    <property type="evidence" value="ECO:0007669"/>
    <property type="project" value="UniProtKB-SubCell"/>
</dbReference>
<evidence type="ECO:0000256" key="2">
    <source>
        <dbReference type="ARBA" id="ARBA00007935"/>
    </source>
</evidence>
<feature type="transmembrane region" description="Helical" evidence="8">
    <location>
        <begin position="267"/>
        <end position="288"/>
    </location>
</feature>
<dbReference type="Pfam" id="PF01032">
    <property type="entry name" value="FecCD"/>
    <property type="match status" value="1"/>
</dbReference>
<dbReference type="Proteomes" id="UP000773614">
    <property type="component" value="Unassembled WGS sequence"/>
</dbReference>
<dbReference type="PANTHER" id="PTHR30472:SF27">
    <property type="entry name" value="PETROBACTIN IMPORT SYSTEM PERMEASE PROTEIN YCLN"/>
    <property type="match status" value="1"/>
</dbReference>
<dbReference type="OrthoDB" id="9811975at2"/>
<dbReference type="GO" id="GO:0022857">
    <property type="term" value="F:transmembrane transporter activity"/>
    <property type="evidence" value="ECO:0007669"/>
    <property type="project" value="InterPro"/>
</dbReference>
<keyword evidence="4" id="KW-1003">Cell membrane</keyword>
<dbReference type="Gene3D" id="1.10.3470.10">
    <property type="entry name" value="ABC transporter involved in vitamin B12 uptake, BtuC"/>
    <property type="match status" value="1"/>
</dbReference>
<keyword evidence="6 8" id="KW-1133">Transmembrane helix</keyword>
<reference evidence="9" key="1">
    <citation type="submission" date="2019-03" db="EMBL/GenBank/DDBJ databases">
        <title>Afifella sp. nov., isolated from activated sludge.</title>
        <authorList>
            <person name="Li Q."/>
            <person name="Liu Y."/>
        </authorList>
    </citation>
    <scope>NUCLEOTIDE SEQUENCE</scope>
    <source>
        <strain evidence="9">L72</strain>
    </source>
</reference>
<gene>
    <name evidence="9" type="ORF">E4O86_03520</name>
</gene>
<feature type="transmembrane region" description="Helical" evidence="8">
    <location>
        <begin position="109"/>
        <end position="127"/>
    </location>
</feature>
<organism evidence="9 10">
    <name type="scientific">Propylenella binzhouense</name>
    <dbReference type="NCBI Taxonomy" id="2555902"/>
    <lineage>
        <taxon>Bacteria</taxon>
        <taxon>Pseudomonadati</taxon>
        <taxon>Pseudomonadota</taxon>
        <taxon>Alphaproteobacteria</taxon>
        <taxon>Hyphomicrobiales</taxon>
        <taxon>Propylenellaceae</taxon>
        <taxon>Propylenella</taxon>
    </lineage>
</organism>
<feature type="transmembrane region" description="Helical" evidence="8">
    <location>
        <begin position="222"/>
        <end position="255"/>
    </location>
</feature>
<dbReference type="InterPro" id="IPR000522">
    <property type="entry name" value="ABC_transptr_permease_BtuC"/>
</dbReference>